<dbReference type="Pfam" id="PF14226">
    <property type="entry name" value="DIOX_N"/>
    <property type="match status" value="1"/>
</dbReference>
<dbReference type="Pfam" id="PF03171">
    <property type="entry name" value="2OG-FeII_Oxy"/>
    <property type="match status" value="1"/>
</dbReference>
<dbReference type="Gene3D" id="2.60.120.330">
    <property type="entry name" value="B-lactam Antibiotic, Isopenicillin N Synthase, Chain"/>
    <property type="match status" value="1"/>
</dbReference>
<protein>
    <recommendedName>
        <fullName evidence="4">Fe2OG dioxygenase domain-containing protein</fullName>
    </recommendedName>
</protein>
<dbReference type="PANTHER" id="PTHR47990">
    <property type="entry name" value="2-OXOGLUTARATE (2OG) AND FE(II)-DEPENDENT OXYGENASE SUPERFAMILY PROTEIN-RELATED"/>
    <property type="match status" value="1"/>
</dbReference>
<dbReference type="GO" id="GO:0046872">
    <property type="term" value="F:metal ion binding"/>
    <property type="evidence" value="ECO:0007669"/>
    <property type="project" value="UniProtKB-KW"/>
</dbReference>
<evidence type="ECO:0000313" key="5">
    <source>
        <dbReference type="EMBL" id="QUC17424.1"/>
    </source>
</evidence>
<dbReference type="GO" id="GO:0044283">
    <property type="term" value="P:small molecule biosynthetic process"/>
    <property type="evidence" value="ECO:0007669"/>
    <property type="project" value="UniProtKB-ARBA"/>
</dbReference>
<dbReference type="GO" id="GO:0051213">
    <property type="term" value="F:dioxygenase activity"/>
    <property type="evidence" value="ECO:0007669"/>
    <property type="project" value="UniProtKB-KW"/>
</dbReference>
<organism evidence="5 6">
    <name type="scientific">Ustilaginoidea virens</name>
    <name type="common">Rice false smut fungus</name>
    <name type="synonym">Villosiclava virens</name>
    <dbReference type="NCBI Taxonomy" id="1159556"/>
    <lineage>
        <taxon>Eukaryota</taxon>
        <taxon>Fungi</taxon>
        <taxon>Dikarya</taxon>
        <taxon>Ascomycota</taxon>
        <taxon>Pezizomycotina</taxon>
        <taxon>Sordariomycetes</taxon>
        <taxon>Hypocreomycetidae</taxon>
        <taxon>Hypocreales</taxon>
        <taxon>Clavicipitaceae</taxon>
        <taxon>Ustilaginoidea</taxon>
    </lineage>
</organism>
<gene>
    <name evidence="5" type="ORF">UV8b_01665</name>
</gene>
<name>A0A8E5HL65_USTVR</name>
<evidence type="ECO:0000259" key="4">
    <source>
        <dbReference type="PROSITE" id="PS51471"/>
    </source>
</evidence>
<proteinExistence type="inferred from homology"/>
<sequence length="382" mass="42205">MPPGSVAKVGQLETFSLPETVSGTLSDRATAKAMIDAWRRDGIFQIATSPSQQRLYDRATAASRAFFKRPPAQKRACVNDSSYAGYVASGEEVTAGVADYSEIFTVTKELKSSEYRVRNKWPCHGPCPWPDDGMRAAMTGYMADWDRSGGKVLQMVELGLAVPPGSLTKYTRDGWHHMRVLRFPPRHCTNGKGKAGRGIGSHTDYGLLVLAAQDEVGGLFVRPPRRGESFANWDESSAGMMEDEPGWVYVPPAPGVFTVFPGDMMQYVTNGFLRSTPHKVGLNARERFAFAYFHEPNFRAVVRPLPGYDAGQQPVDGVHYGTHFTDMALRNYPRRLSTTKLVREGRYAMLRGDSLRSDMGAVDPLRNSSRVSRHCGQLLTAG</sequence>
<keyword evidence="3" id="KW-0560">Oxidoreductase</keyword>
<keyword evidence="2" id="KW-0223">Dioxygenase</keyword>
<feature type="domain" description="Fe2OG dioxygenase" evidence="4">
    <location>
        <begin position="174"/>
        <end position="296"/>
    </location>
</feature>
<reference evidence="5" key="1">
    <citation type="submission" date="2020-03" db="EMBL/GenBank/DDBJ databases">
        <title>A mixture of massive structural variations and highly conserved coding sequences in Ustilaginoidea virens genome.</title>
        <authorList>
            <person name="Zhang K."/>
            <person name="Zhao Z."/>
            <person name="Zhang Z."/>
            <person name="Li Y."/>
            <person name="Hsiang T."/>
            <person name="Sun W."/>
        </authorList>
    </citation>
    <scope>NUCLEOTIDE SEQUENCE</scope>
    <source>
        <strain evidence="5">UV-8b</strain>
    </source>
</reference>
<keyword evidence="3" id="KW-0408">Iron</keyword>
<evidence type="ECO:0000313" key="6">
    <source>
        <dbReference type="Proteomes" id="UP000027002"/>
    </source>
</evidence>
<dbReference type="InterPro" id="IPR005123">
    <property type="entry name" value="Oxoglu/Fe-dep_dioxygenase_dom"/>
</dbReference>
<dbReference type="InterPro" id="IPR026992">
    <property type="entry name" value="DIOX_N"/>
</dbReference>
<dbReference type="InterPro" id="IPR044861">
    <property type="entry name" value="IPNS-like_FE2OG_OXY"/>
</dbReference>
<evidence type="ECO:0000256" key="2">
    <source>
        <dbReference type="ARBA" id="ARBA00022964"/>
    </source>
</evidence>
<dbReference type="AlphaFoldDB" id="A0A8E5HL65"/>
<evidence type="ECO:0000256" key="3">
    <source>
        <dbReference type="RuleBase" id="RU003682"/>
    </source>
</evidence>
<accession>A0A8E5HL65</accession>
<dbReference type="EMBL" id="CP072753">
    <property type="protein sequence ID" value="QUC17424.1"/>
    <property type="molecule type" value="Genomic_DNA"/>
</dbReference>
<comment type="similarity">
    <text evidence="1 3">Belongs to the iron/ascorbate-dependent oxidoreductase family.</text>
</comment>
<keyword evidence="6" id="KW-1185">Reference proteome</keyword>
<dbReference type="OrthoDB" id="288590at2759"/>
<dbReference type="GeneID" id="66062443"/>
<dbReference type="KEGG" id="uvi:66062443"/>
<evidence type="ECO:0000256" key="1">
    <source>
        <dbReference type="ARBA" id="ARBA00008056"/>
    </source>
</evidence>
<dbReference type="Proteomes" id="UP000027002">
    <property type="component" value="Chromosome 1"/>
</dbReference>
<dbReference type="SUPFAM" id="SSF51197">
    <property type="entry name" value="Clavaminate synthase-like"/>
    <property type="match status" value="1"/>
</dbReference>
<keyword evidence="3" id="KW-0479">Metal-binding</keyword>
<dbReference type="InterPro" id="IPR027443">
    <property type="entry name" value="IPNS-like_sf"/>
</dbReference>
<dbReference type="PROSITE" id="PS51471">
    <property type="entry name" value="FE2OG_OXY"/>
    <property type="match status" value="1"/>
</dbReference>
<dbReference type="InterPro" id="IPR050231">
    <property type="entry name" value="Iron_ascorbate_oxido_reductase"/>
</dbReference>
<dbReference type="RefSeq" id="XP_042995097.1">
    <property type="nucleotide sequence ID" value="XM_043139163.1"/>
</dbReference>